<comment type="caution">
    <text evidence="1">The sequence shown here is derived from an EMBL/GenBank/DDBJ whole genome shotgun (WGS) entry which is preliminary data.</text>
</comment>
<dbReference type="EMBL" id="CAJVPT010000318">
    <property type="protein sequence ID" value="CAG8442786.1"/>
    <property type="molecule type" value="Genomic_DNA"/>
</dbReference>
<gene>
    <name evidence="1" type="ORF">ACOLOM_LOCUS341</name>
</gene>
<reference evidence="1" key="1">
    <citation type="submission" date="2021-06" db="EMBL/GenBank/DDBJ databases">
        <authorList>
            <person name="Kallberg Y."/>
            <person name="Tangrot J."/>
            <person name="Rosling A."/>
        </authorList>
    </citation>
    <scope>NUCLEOTIDE SEQUENCE</scope>
    <source>
        <strain evidence="1">CL356</strain>
    </source>
</reference>
<protein>
    <submittedName>
        <fullName evidence="1">6489_t:CDS:1</fullName>
    </submittedName>
</protein>
<organism evidence="1 2">
    <name type="scientific">Acaulospora colombiana</name>
    <dbReference type="NCBI Taxonomy" id="27376"/>
    <lineage>
        <taxon>Eukaryota</taxon>
        <taxon>Fungi</taxon>
        <taxon>Fungi incertae sedis</taxon>
        <taxon>Mucoromycota</taxon>
        <taxon>Glomeromycotina</taxon>
        <taxon>Glomeromycetes</taxon>
        <taxon>Diversisporales</taxon>
        <taxon>Acaulosporaceae</taxon>
        <taxon>Acaulospora</taxon>
    </lineage>
</organism>
<keyword evidence="2" id="KW-1185">Reference proteome</keyword>
<name>A0ACA9JYP0_9GLOM</name>
<evidence type="ECO:0000313" key="1">
    <source>
        <dbReference type="EMBL" id="CAG8442786.1"/>
    </source>
</evidence>
<proteinExistence type="predicted"/>
<evidence type="ECO:0000313" key="2">
    <source>
        <dbReference type="Proteomes" id="UP000789525"/>
    </source>
</evidence>
<dbReference type="Proteomes" id="UP000789525">
    <property type="component" value="Unassembled WGS sequence"/>
</dbReference>
<accession>A0ACA9JYP0</accession>
<sequence>MSTTESTPEQRLPQECPKIMLQLPLEVFDEIFRHLKFDKRSLYSCLLVNRFWCRKVVPLIWRRPMPYNQKKNGNHVDVGVFIPFFNEEERKGLMESGITIPDRPCPFFNYAQFLHILDIEGIEKAAKDWLARIAREKAQLHEICADEDRRDESPPDAGVSVSAADRSPEISTTNALVASLLKMFMRCAINLKYLVLNPFGGYRDIPDSRIFIEGRPGLTNLRKFKIRFNSLSVIRPEHRKNIFELLNALPGICTGIHHLDITRVRVSNPDVARMVGGVIRSQQQLFYCRFFRIDGDVDSLISELRFQVNNLITVVFDDTDLDGVSLEPLAQCAKLEALIFRRCRNVDLGRWRSLVNAPFKLKLLHLSDLSLDVTKAIIEKASDNLEKIGMKIVPSNVEGLETIMNNCPNVTHFSISFVQTQIDINKVVPLIDKLQSLTHLTISLWGQKNGAYDFLIELSKINFRKLQYLELALPFSAEGLKIFLENCRSPLTTLIIELINEEDLEIFKKFSRERGTLKWLGVEYSKPGETQMSHYDFLRKITSLAEGISFIK</sequence>